<dbReference type="EC" id="3.4.23.-" evidence="1"/>
<dbReference type="NCBIfam" id="TIGR02854">
    <property type="entry name" value="spore_II_GA"/>
    <property type="match status" value="1"/>
</dbReference>
<keyword evidence="1 3" id="KW-0472">Membrane</keyword>
<keyword evidence="1" id="KW-0645">Protease</keyword>
<feature type="transmembrane region" description="Helical" evidence="3">
    <location>
        <begin position="6"/>
        <end position="27"/>
    </location>
</feature>
<keyword evidence="5" id="KW-1185">Reference proteome</keyword>
<feature type="transmembrane region" description="Helical" evidence="3">
    <location>
        <begin position="34"/>
        <end position="51"/>
    </location>
</feature>
<keyword evidence="1" id="KW-0064">Aspartyl protease</keyword>
<dbReference type="PIRSF" id="PIRSF018571">
    <property type="entry name" value="SpoIIGA"/>
    <property type="match status" value="1"/>
</dbReference>
<accession>A0A263BXM2</accession>
<dbReference type="GO" id="GO:0005886">
    <property type="term" value="C:plasma membrane"/>
    <property type="evidence" value="ECO:0007669"/>
    <property type="project" value="UniProtKB-SubCell"/>
</dbReference>
<dbReference type="GO" id="GO:0030436">
    <property type="term" value="P:asexual sporulation"/>
    <property type="evidence" value="ECO:0007669"/>
    <property type="project" value="InterPro"/>
</dbReference>
<dbReference type="GO" id="GO:0030435">
    <property type="term" value="P:sporulation resulting in formation of a cellular spore"/>
    <property type="evidence" value="ECO:0007669"/>
    <property type="project" value="UniProtKB-KW"/>
</dbReference>
<evidence type="ECO:0000313" key="5">
    <source>
        <dbReference type="Proteomes" id="UP000217083"/>
    </source>
</evidence>
<comment type="caution">
    <text evidence="4">The sequence shown here is derived from an EMBL/GenBank/DDBJ whole genome shotgun (WGS) entry which is preliminary data.</text>
</comment>
<dbReference type="Pfam" id="PF03419">
    <property type="entry name" value="Peptidase_U4"/>
    <property type="match status" value="1"/>
</dbReference>
<dbReference type="RefSeq" id="WP_094921502.1">
    <property type="nucleotide sequence ID" value="NZ_NPIA01000001.1"/>
</dbReference>
<dbReference type="GO" id="GO:0004190">
    <property type="term" value="F:aspartic-type endopeptidase activity"/>
    <property type="evidence" value="ECO:0007669"/>
    <property type="project" value="UniProtKB-KW"/>
</dbReference>
<evidence type="ECO:0000256" key="2">
    <source>
        <dbReference type="PIRSR" id="PIRSR018571-1"/>
    </source>
</evidence>
<name>A0A263BXM2_9BACI</name>
<dbReference type="GO" id="GO:0006508">
    <property type="term" value="P:proteolysis"/>
    <property type="evidence" value="ECO:0007669"/>
    <property type="project" value="UniProtKB-KW"/>
</dbReference>
<feature type="active site" evidence="2">
    <location>
        <position position="178"/>
    </location>
</feature>
<evidence type="ECO:0000256" key="3">
    <source>
        <dbReference type="SAM" id="Phobius"/>
    </source>
</evidence>
<dbReference type="AlphaFoldDB" id="A0A263BXM2"/>
<sequence>MTIYLDVIWFLNFCFDALLLLLTGLVLKRRITKWRIILGAFIGSTIVLFMFTPYNYIFSLPLVKIMFSLVIVLAAFGFTRLTTYMQNVAMFYFVTFVMGGGMLGVHYLFNVQWLETQSNYEIGDPVSWLFVIIGFPLIFYYSKSRFSSIEVRKVHFDQLVDVTVVVGEVTIKTVGLIDSGNQLNDPITRAPVLIMDTKSCKEQLPKTFLHRIENPTTIGMDEEETKNCAWEHRMKIIPYRAVGSSNQFLIAIKPDKLTIRHDDVNYVVGKGLVAFSTTTLSSENEYGCIVHPKMIVLGQSTQSA</sequence>
<keyword evidence="1" id="KW-1003">Cell membrane</keyword>
<dbReference type="Proteomes" id="UP000217083">
    <property type="component" value="Unassembled WGS sequence"/>
</dbReference>
<organism evidence="4 5">
    <name type="scientific">Lottiidibacillus patelloidae</name>
    <dbReference type="NCBI Taxonomy" id="2670334"/>
    <lineage>
        <taxon>Bacteria</taxon>
        <taxon>Bacillati</taxon>
        <taxon>Bacillota</taxon>
        <taxon>Bacilli</taxon>
        <taxon>Bacillales</taxon>
        <taxon>Bacillaceae</taxon>
        <taxon>Lottiidibacillus</taxon>
    </lineage>
</organism>
<keyword evidence="3" id="KW-1133">Transmembrane helix</keyword>
<proteinExistence type="inferred from homology"/>
<comment type="function">
    <text evidence="1">Probable aspartic protease that is responsible for the proteolytic cleavage of the RNA polymerase sigma E factor (SigE/spoIIGB) to yield the active peptide in the mother cell during sporulation. Responds to a signal from the forespore that is triggered by the extracellular signal protein SpoIIR.</text>
</comment>
<dbReference type="EMBL" id="NPIA01000001">
    <property type="protein sequence ID" value="OZM58511.1"/>
    <property type="molecule type" value="Genomic_DNA"/>
</dbReference>
<keyword evidence="3" id="KW-0812">Transmembrane</keyword>
<protein>
    <recommendedName>
        <fullName evidence="1">Sporulation sigma-E factor-processing peptidase</fullName>
        <ecNumber evidence="1">3.4.23.-</ecNumber>
    </recommendedName>
    <alternativeName>
        <fullName evidence="1">Membrane-associated aspartic protease</fullName>
    </alternativeName>
    <alternativeName>
        <fullName evidence="1">Stage II sporulation protein GA</fullName>
    </alternativeName>
</protein>
<feature type="transmembrane region" description="Helical" evidence="3">
    <location>
        <begin position="90"/>
        <end position="109"/>
    </location>
</feature>
<reference evidence="4 5" key="2">
    <citation type="submission" date="2017-09" db="EMBL/GenBank/DDBJ databases">
        <title>Bacillus patelloidae sp. nov., isolated from the intestinal tract of a marine limpet.</title>
        <authorList>
            <person name="Liu R."/>
            <person name="Dong C."/>
            <person name="Shao Z."/>
        </authorList>
    </citation>
    <scope>NUCLEOTIDE SEQUENCE [LARGE SCALE GENOMIC DNA]</scope>
    <source>
        <strain evidence="4 5">SA5d-4</strain>
    </source>
</reference>
<feature type="transmembrane region" description="Helical" evidence="3">
    <location>
        <begin position="125"/>
        <end position="142"/>
    </location>
</feature>
<comment type="subcellular location">
    <subcellularLocation>
        <location evidence="1">Cell membrane</location>
    </subcellularLocation>
</comment>
<reference evidence="5" key="1">
    <citation type="submission" date="2017-08" db="EMBL/GenBank/DDBJ databases">
        <authorList>
            <person name="Huang Z."/>
        </authorList>
    </citation>
    <scope>NUCLEOTIDE SEQUENCE [LARGE SCALE GENOMIC DNA]</scope>
    <source>
        <strain evidence="5">SA5d-4</strain>
    </source>
</reference>
<feature type="transmembrane region" description="Helical" evidence="3">
    <location>
        <begin position="57"/>
        <end position="78"/>
    </location>
</feature>
<dbReference type="InterPro" id="IPR005081">
    <property type="entry name" value="SpoIIGA"/>
</dbReference>
<keyword evidence="1" id="KW-0749">Sporulation</keyword>
<keyword evidence="1" id="KW-0378">Hydrolase</keyword>
<comment type="similarity">
    <text evidence="1">Belongs to the peptidase U4 family.</text>
</comment>
<evidence type="ECO:0000256" key="1">
    <source>
        <dbReference type="PIRNR" id="PIRNR018571"/>
    </source>
</evidence>
<evidence type="ECO:0000313" key="4">
    <source>
        <dbReference type="EMBL" id="OZM58511.1"/>
    </source>
</evidence>
<gene>
    <name evidence="4" type="primary">spoIIGA</name>
    <name evidence="4" type="ORF">CIB95_02795</name>
</gene>
<comment type="subunit">
    <text evidence="1">Self-associates. Interacts with SigE. Interacts with SpoIIR.</text>
</comment>